<keyword evidence="2" id="KW-1185">Reference proteome</keyword>
<dbReference type="InterPro" id="IPR025906">
    <property type="entry name" value="YjfB_motility"/>
</dbReference>
<gene>
    <name evidence="1" type="ORF">Kalk_11975</name>
</gene>
<dbReference type="EMBL" id="CP022684">
    <property type="protein sequence ID" value="AUM13099.1"/>
    <property type="molecule type" value="Genomic_DNA"/>
</dbReference>
<evidence type="ECO:0008006" key="3">
    <source>
        <dbReference type="Google" id="ProtNLM"/>
    </source>
</evidence>
<evidence type="ECO:0000313" key="1">
    <source>
        <dbReference type="EMBL" id="AUM13099.1"/>
    </source>
</evidence>
<dbReference type="Proteomes" id="UP000235116">
    <property type="component" value="Chromosome"/>
</dbReference>
<dbReference type="Pfam" id="PF14070">
    <property type="entry name" value="YjfB_motility"/>
    <property type="match status" value="1"/>
</dbReference>
<sequence>METSAIASLATSLSNSRVQQTAELAVFKKAVDLQAEGALQLLQALPPLPTLSSSGGVAGQIINVKA</sequence>
<dbReference type="KEGG" id="kak:Kalk_11975"/>
<protein>
    <recommendedName>
        <fullName evidence="3">Motility protein</fullName>
    </recommendedName>
</protein>
<name>A0A2K9LL65_9GAMM</name>
<dbReference type="AlphaFoldDB" id="A0A2K9LL65"/>
<dbReference type="RefSeq" id="WP_101894478.1">
    <property type="nucleotide sequence ID" value="NZ_CP022684.1"/>
</dbReference>
<proteinExistence type="predicted"/>
<reference evidence="2" key="1">
    <citation type="submission" date="2017-08" db="EMBL/GenBank/DDBJ databases">
        <title>Direct submision.</title>
        <authorList>
            <person name="Kim S.-J."/>
            <person name="Rhee S.-K."/>
        </authorList>
    </citation>
    <scope>NUCLEOTIDE SEQUENCE [LARGE SCALE GENOMIC DNA]</scope>
    <source>
        <strain evidence="2">GI5</strain>
    </source>
</reference>
<accession>A0A2K9LL65</accession>
<organism evidence="1 2">
    <name type="scientific">Ketobacter alkanivorans</name>
    <dbReference type="NCBI Taxonomy" id="1917421"/>
    <lineage>
        <taxon>Bacteria</taxon>
        <taxon>Pseudomonadati</taxon>
        <taxon>Pseudomonadota</taxon>
        <taxon>Gammaproteobacteria</taxon>
        <taxon>Pseudomonadales</taxon>
        <taxon>Ketobacteraceae</taxon>
        <taxon>Ketobacter</taxon>
    </lineage>
</organism>
<evidence type="ECO:0000313" key="2">
    <source>
        <dbReference type="Proteomes" id="UP000235116"/>
    </source>
</evidence>